<evidence type="ECO:0000256" key="2">
    <source>
        <dbReference type="ARBA" id="ARBA00022643"/>
    </source>
</evidence>
<dbReference type="HAMAP" id="MF_01216">
    <property type="entry name" value="Azoreductase_type1"/>
    <property type="match status" value="1"/>
</dbReference>
<comment type="function">
    <text evidence="6">Also exhibits azoreductase activity. Catalyzes the reductive cleavage of the azo bond in aromatic azo compounds to the corresponding amines.</text>
</comment>
<keyword evidence="4 6" id="KW-0520">NAD</keyword>
<dbReference type="InterPro" id="IPR003680">
    <property type="entry name" value="Flavodoxin_fold"/>
</dbReference>
<comment type="subunit">
    <text evidence="6">Homodimer.</text>
</comment>
<keyword evidence="9" id="KW-1185">Reference proteome</keyword>
<keyword evidence="2 6" id="KW-0288">FMN</keyword>
<evidence type="ECO:0000256" key="5">
    <source>
        <dbReference type="ARBA" id="ARBA00048542"/>
    </source>
</evidence>
<dbReference type="AlphaFoldDB" id="A0A7V7PKG3"/>
<accession>A0A7V7PKG3</accession>
<feature type="domain" description="Flavodoxin-like fold" evidence="7">
    <location>
        <begin position="3"/>
        <end position="180"/>
    </location>
</feature>
<organism evidence="8 9">
    <name type="scientific">Plantimonas leprariae</name>
    <dbReference type="NCBI Taxonomy" id="2615207"/>
    <lineage>
        <taxon>Bacteria</taxon>
        <taxon>Pseudomonadati</taxon>
        <taxon>Pseudomonadota</taxon>
        <taxon>Alphaproteobacteria</taxon>
        <taxon>Hyphomicrobiales</taxon>
        <taxon>Aurantimonadaceae</taxon>
        <taxon>Plantimonas</taxon>
    </lineage>
</organism>
<dbReference type="Gene3D" id="3.40.50.360">
    <property type="match status" value="1"/>
</dbReference>
<comment type="catalytic activity">
    <reaction evidence="5">
        <text>N,N-dimethyl-1,4-phenylenediamine + anthranilate + 2 NAD(+) = 2-(4-dimethylaminophenyl)diazenylbenzoate + 2 NADH + 2 H(+)</text>
        <dbReference type="Rhea" id="RHEA:55872"/>
        <dbReference type="ChEBI" id="CHEBI:15378"/>
        <dbReference type="ChEBI" id="CHEBI:15783"/>
        <dbReference type="ChEBI" id="CHEBI:16567"/>
        <dbReference type="ChEBI" id="CHEBI:57540"/>
        <dbReference type="ChEBI" id="CHEBI:57945"/>
        <dbReference type="ChEBI" id="CHEBI:71579"/>
        <dbReference type="EC" id="1.7.1.17"/>
    </reaction>
    <physiologicalReaction direction="right-to-left" evidence="5">
        <dbReference type="Rhea" id="RHEA:55874"/>
    </physiologicalReaction>
</comment>
<dbReference type="PANTHER" id="PTHR43741:SF2">
    <property type="entry name" value="FMN-DEPENDENT NADH:QUINONE OXIDOREDUCTASE"/>
    <property type="match status" value="1"/>
</dbReference>
<evidence type="ECO:0000256" key="6">
    <source>
        <dbReference type="HAMAP-Rule" id="MF_01216"/>
    </source>
</evidence>
<dbReference type="InterPro" id="IPR023048">
    <property type="entry name" value="NADH:quinone_OxRdtase_FMN_depd"/>
</dbReference>
<keyword evidence="1 6" id="KW-0285">Flavoprotein</keyword>
<evidence type="ECO:0000256" key="3">
    <source>
        <dbReference type="ARBA" id="ARBA00023002"/>
    </source>
</evidence>
<evidence type="ECO:0000313" key="9">
    <source>
        <dbReference type="Proteomes" id="UP000432089"/>
    </source>
</evidence>
<dbReference type="EMBL" id="VZDO01000024">
    <property type="protein sequence ID" value="KAB0676308.1"/>
    <property type="molecule type" value="Genomic_DNA"/>
</dbReference>
<proteinExistence type="inferred from homology"/>
<evidence type="ECO:0000259" key="7">
    <source>
        <dbReference type="Pfam" id="PF02525"/>
    </source>
</evidence>
<evidence type="ECO:0000313" key="8">
    <source>
        <dbReference type="EMBL" id="KAB0676308.1"/>
    </source>
</evidence>
<feature type="binding site" evidence="6">
    <location>
        <position position="10"/>
    </location>
    <ligand>
        <name>FMN</name>
        <dbReference type="ChEBI" id="CHEBI:58210"/>
    </ligand>
</feature>
<keyword evidence="3 6" id="KW-0560">Oxidoreductase</keyword>
<dbReference type="PANTHER" id="PTHR43741">
    <property type="entry name" value="FMN-DEPENDENT NADH-AZOREDUCTASE 1"/>
    <property type="match status" value="1"/>
</dbReference>
<protein>
    <recommendedName>
        <fullName evidence="6">FMN dependent NADH:quinone oxidoreductase</fullName>
        <ecNumber evidence="6">1.6.5.-</ecNumber>
    </recommendedName>
    <alternativeName>
        <fullName evidence="6">Azo-dye reductase</fullName>
    </alternativeName>
    <alternativeName>
        <fullName evidence="6">FMN-dependent NADH-azo compound oxidoreductase</fullName>
    </alternativeName>
    <alternativeName>
        <fullName evidence="6">FMN-dependent NADH-azoreductase</fullName>
        <ecNumber evidence="6">1.7.1.17</ecNumber>
    </alternativeName>
</protein>
<feature type="binding site" evidence="6">
    <location>
        <begin position="16"/>
        <end position="18"/>
    </location>
    <ligand>
        <name>FMN</name>
        <dbReference type="ChEBI" id="CHEBI:58210"/>
    </ligand>
</feature>
<comment type="caution">
    <text evidence="8">The sequence shown here is derived from an EMBL/GenBank/DDBJ whole genome shotgun (WGS) entry which is preliminary data.</text>
</comment>
<dbReference type="Pfam" id="PF02525">
    <property type="entry name" value="Flavodoxin_2"/>
    <property type="match status" value="1"/>
</dbReference>
<dbReference type="GO" id="GO:0010181">
    <property type="term" value="F:FMN binding"/>
    <property type="evidence" value="ECO:0007669"/>
    <property type="project" value="UniProtKB-UniRule"/>
</dbReference>
<dbReference type="EC" id="1.6.5.-" evidence="6"/>
<dbReference type="RefSeq" id="WP_150973527.1">
    <property type="nucleotide sequence ID" value="NZ_VZDO01000024.1"/>
</dbReference>
<reference evidence="8 9" key="1">
    <citation type="submission" date="2019-09" db="EMBL/GenBank/DDBJ databases">
        <title>YIM 132180 draft genome.</title>
        <authorList>
            <person name="Zhang K."/>
        </authorList>
    </citation>
    <scope>NUCLEOTIDE SEQUENCE [LARGE SCALE GENOMIC DNA]</scope>
    <source>
        <strain evidence="8 9">YIM 132180</strain>
    </source>
</reference>
<dbReference type="GO" id="GO:0009055">
    <property type="term" value="F:electron transfer activity"/>
    <property type="evidence" value="ECO:0007669"/>
    <property type="project" value="UniProtKB-UniRule"/>
</dbReference>
<dbReference type="InterPro" id="IPR050104">
    <property type="entry name" value="FMN-dep_NADH:Q_OxRdtase_AzoR1"/>
</dbReference>
<comment type="function">
    <text evidence="6">Quinone reductase that provides resistance to thiol-specific stress caused by electrophilic quinones.</text>
</comment>
<dbReference type="Proteomes" id="UP000432089">
    <property type="component" value="Unassembled WGS sequence"/>
</dbReference>
<comment type="cofactor">
    <cofactor evidence="6">
        <name>FMN</name>
        <dbReference type="ChEBI" id="CHEBI:58210"/>
    </cofactor>
    <text evidence="6">Binds 1 FMN per subunit.</text>
</comment>
<dbReference type="SUPFAM" id="SSF52218">
    <property type="entry name" value="Flavoproteins"/>
    <property type="match status" value="1"/>
</dbReference>
<dbReference type="GO" id="GO:0016652">
    <property type="term" value="F:oxidoreductase activity, acting on NAD(P)H as acceptor"/>
    <property type="evidence" value="ECO:0007669"/>
    <property type="project" value="UniProtKB-UniRule"/>
</dbReference>
<dbReference type="InterPro" id="IPR029039">
    <property type="entry name" value="Flavoprotein-like_sf"/>
</dbReference>
<evidence type="ECO:0000256" key="1">
    <source>
        <dbReference type="ARBA" id="ARBA00022630"/>
    </source>
</evidence>
<name>A0A7V7PKG3_9HYPH</name>
<dbReference type="EC" id="1.7.1.17" evidence="6"/>
<comment type="similarity">
    <text evidence="6">Belongs to the azoreductase type 1 family.</text>
</comment>
<evidence type="ECO:0000256" key="4">
    <source>
        <dbReference type="ARBA" id="ARBA00023027"/>
    </source>
</evidence>
<sequence>MPRLLIVETSPRGDFSISRNMTRRFVDRWRAAHPDGEVVIRDLMETDLPFVNAPWLQAYFTPPEQHSDEMKNVLRLSDELVAELLATDHLVIATPVYNFNIPAALKAWVDHVVRKGLTLGADGSGLVTGKRATVLMASGGVYTEGSPIRDRDIATQYLRLILKVIGITDVAFVAAGNAKAVDLGQIGRDEFISRFQDEIDAEAANSAVGIESAAA</sequence>
<comment type="caution">
    <text evidence="6">Lacks conserved residue(s) required for the propagation of feature annotation.</text>
</comment>
<gene>
    <name evidence="6" type="primary">azoR</name>
    <name evidence="8" type="ORF">F6X38_21645</name>
</gene>
<comment type="catalytic activity">
    <reaction evidence="6">
        <text>2 a quinone + NADH + H(+) = 2 a 1,4-benzosemiquinone + NAD(+)</text>
        <dbReference type="Rhea" id="RHEA:65952"/>
        <dbReference type="ChEBI" id="CHEBI:15378"/>
        <dbReference type="ChEBI" id="CHEBI:57540"/>
        <dbReference type="ChEBI" id="CHEBI:57945"/>
        <dbReference type="ChEBI" id="CHEBI:132124"/>
        <dbReference type="ChEBI" id="CHEBI:134225"/>
    </reaction>
</comment>
<dbReference type="GO" id="GO:0016655">
    <property type="term" value="F:oxidoreductase activity, acting on NAD(P)H, quinone or similar compound as acceptor"/>
    <property type="evidence" value="ECO:0007669"/>
    <property type="project" value="InterPro"/>
</dbReference>